<keyword evidence="2" id="KW-1185">Reference proteome</keyword>
<dbReference type="Gene3D" id="2.40.70.10">
    <property type="entry name" value="Acid Proteases"/>
    <property type="match status" value="1"/>
</dbReference>
<evidence type="ECO:0000313" key="1">
    <source>
        <dbReference type="EMBL" id="KAF9488759.1"/>
    </source>
</evidence>
<dbReference type="AlphaFoldDB" id="A0A9P5ZLZ5"/>
<accession>A0A9P5ZLZ5</accession>
<organism evidence="1 2">
    <name type="scientific">Pleurotus eryngii</name>
    <name type="common">Boletus of the steppes</name>
    <dbReference type="NCBI Taxonomy" id="5323"/>
    <lineage>
        <taxon>Eukaryota</taxon>
        <taxon>Fungi</taxon>
        <taxon>Dikarya</taxon>
        <taxon>Basidiomycota</taxon>
        <taxon>Agaricomycotina</taxon>
        <taxon>Agaricomycetes</taxon>
        <taxon>Agaricomycetidae</taxon>
        <taxon>Agaricales</taxon>
        <taxon>Pleurotineae</taxon>
        <taxon>Pleurotaceae</taxon>
        <taxon>Pleurotus</taxon>
    </lineage>
</organism>
<dbReference type="OrthoDB" id="5535068at2759"/>
<dbReference type="EMBL" id="MU154698">
    <property type="protein sequence ID" value="KAF9488759.1"/>
    <property type="molecule type" value="Genomic_DNA"/>
</dbReference>
<proteinExistence type="predicted"/>
<gene>
    <name evidence="1" type="ORF">BDN71DRAFT_1402793</name>
</gene>
<name>A0A9P5ZLZ5_PLEER</name>
<dbReference type="Proteomes" id="UP000807025">
    <property type="component" value="Unassembled WGS sequence"/>
</dbReference>
<comment type="caution">
    <text evidence="1">The sequence shown here is derived from an EMBL/GenBank/DDBJ whole genome shotgun (WGS) entry which is preliminary data.</text>
</comment>
<dbReference type="InterPro" id="IPR021109">
    <property type="entry name" value="Peptidase_aspartic_dom_sf"/>
</dbReference>
<sequence>MCFGDEVIQAVIDSGLQLNIIHADIFKQSIHLPVDTSQVIKMNDANGGTGELRGYVQNVHLTCGSIGTVANLYLGQKAPFKLLLG</sequence>
<reference evidence="1" key="1">
    <citation type="submission" date="2020-11" db="EMBL/GenBank/DDBJ databases">
        <authorList>
            <consortium name="DOE Joint Genome Institute"/>
            <person name="Ahrendt S."/>
            <person name="Riley R."/>
            <person name="Andreopoulos W."/>
            <person name="Labutti K."/>
            <person name="Pangilinan J."/>
            <person name="Ruiz-Duenas F.J."/>
            <person name="Barrasa J.M."/>
            <person name="Sanchez-Garcia M."/>
            <person name="Camarero S."/>
            <person name="Miyauchi S."/>
            <person name="Serrano A."/>
            <person name="Linde D."/>
            <person name="Babiker R."/>
            <person name="Drula E."/>
            <person name="Ayuso-Fernandez I."/>
            <person name="Pacheco R."/>
            <person name="Padilla G."/>
            <person name="Ferreira P."/>
            <person name="Barriuso J."/>
            <person name="Kellner H."/>
            <person name="Castanera R."/>
            <person name="Alfaro M."/>
            <person name="Ramirez L."/>
            <person name="Pisabarro A.G."/>
            <person name="Kuo A."/>
            <person name="Tritt A."/>
            <person name="Lipzen A."/>
            <person name="He G."/>
            <person name="Yan M."/>
            <person name="Ng V."/>
            <person name="Cullen D."/>
            <person name="Martin F."/>
            <person name="Rosso M.-N."/>
            <person name="Henrissat B."/>
            <person name="Hibbett D."/>
            <person name="Martinez A.T."/>
            <person name="Grigoriev I.V."/>
        </authorList>
    </citation>
    <scope>NUCLEOTIDE SEQUENCE</scope>
    <source>
        <strain evidence="1">ATCC 90797</strain>
    </source>
</reference>
<evidence type="ECO:0000313" key="2">
    <source>
        <dbReference type="Proteomes" id="UP000807025"/>
    </source>
</evidence>
<protein>
    <submittedName>
        <fullName evidence="1">Uncharacterized protein</fullName>
    </submittedName>
</protein>